<dbReference type="RefSeq" id="WP_351962762.1">
    <property type="nucleotide sequence ID" value="NZ_JBEOZM010000061.1"/>
</dbReference>
<comment type="caution">
    <text evidence="1">The sequence shown here is derived from an EMBL/GenBank/DDBJ whole genome shotgun (WGS) entry which is preliminary data.</text>
</comment>
<organism evidence="1 2">
    <name type="scientific">Streptomyces sp. 900105755</name>
    <dbReference type="NCBI Taxonomy" id="3154389"/>
    <lineage>
        <taxon>Bacteria</taxon>
        <taxon>Bacillati</taxon>
        <taxon>Actinomycetota</taxon>
        <taxon>Actinomycetes</taxon>
        <taxon>Kitasatosporales</taxon>
        <taxon>Streptomycetaceae</taxon>
        <taxon>Streptomyces</taxon>
    </lineage>
</organism>
<reference evidence="1 2" key="1">
    <citation type="submission" date="2024-06" db="EMBL/GenBank/DDBJ databases">
        <title>The Natural Products Discovery Center: Release of the First 8490 Sequenced Strains for Exploring Actinobacteria Biosynthetic Diversity.</title>
        <authorList>
            <person name="Kalkreuter E."/>
            <person name="Kautsar S.A."/>
            <person name="Yang D."/>
            <person name="Bader C.D."/>
            <person name="Teijaro C.N."/>
            <person name="Fluegel L."/>
            <person name="Davis C.M."/>
            <person name="Simpson J.R."/>
            <person name="Lauterbach L."/>
            <person name="Steele A.D."/>
            <person name="Gui C."/>
            <person name="Meng S."/>
            <person name="Li G."/>
            <person name="Viehrig K."/>
            <person name="Ye F."/>
            <person name="Su P."/>
            <person name="Kiefer A.F."/>
            <person name="Nichols A."/>
            <person name="Cepeda A.J."/>
            <person name="Yan W."/>
            <person name="Fan B."/>
            <person name="Jiang Y."/>
            <person name="Adhikari A."/>
            <person name="Zheng C.-J."/>
            <person name="Schuster L."/>
            <person name="Cowan T.M."/>
            <person name="Smanski M.J."/>
            <person name="Chevrette M.G."/>
            <person name="De Carvalho L.P.S."/>
            <person name="Shen B."/>
        </authorList>
    </citation>
    <scope>NUCLEOTIDE SEQUENCE [LARGE SCALE GENOMIC DNA]</scope>
    <source>
        <strain evidence="1 2">NPDC001694</strain>
    </source>
</reference>
<keyword evidence="2" id="KW-1185">Reference proteome</keyword>
<evidence type="ECO:0000313" key="1">
    <source>
        <dbReference type="EMBL" id="MER6274552.1"/>
    </source>
</evidence>
<protein>
    <submittedName>
        <fullName evidence="1">Uncharacterized protein</fullName>
    </submittedName>
</protein>
<dbReference type="EMBL" id="JBEOZM010000061">
    <property type="protein sequence ID" value="MER6274552.1"/>
    <property type="molecule type" value="Genomic_DNA"/>
</dbReference>
<proteinExistence type="predicted"/>
<gene>
    <name evidence="1" type="ORF">ABT211_46190</name>
</gene>
<evidence type="ECO:0000313" key="2">
    <source>
        <dbReference type="Proteomes" id="UP001490365"/>
    </source>
</evidence>
<dbReference type="Proteomes" id="UP001490365">
    <property type="component" value="Unassembled WGS sequence"/>
</dbReference>
<sequence length="156" mass="16403">MASASQDMANQVPQNANGMSLVFWPNIAVGLSDDDCSPDVIFKPGGVHDGFSGQYAVKETVKTGGVCRMTFTVDASLKWRGYQRSAADGTWELVQGNGTQAAGVPLQLTVSDREPNAVLLIEATGFPQGAPTGQVTENGVIVNKLPAPVTSFFSRA</sequence>
<accession>A0ABV1TWZ3</accession>
<name>A0ABV1TWZ3_9ACTN</name>